<evidence type="ECO:0000256" key="1">
    <source>
        <dbReference type="SAM" id="MobiDB-lite"/>
    </source>
</evidence>
<feature type="compositionally biased region" description="Polar residues" evidence="1">
    <location>
        <begin position="99"/>
        <end position="119"/>
    </location>
</feature>
<feature type="compositionally biased region" description="Acidic residues" evidence="1">
    <location>
        <begin position="161"/>
        <end position="170"/>
    </location>
</feature>
<reference evidence="3" key="1">
    <citation type="submission" date="2015-11" db="EMBL/GenBank/DDBJ databases">
        <title>De novo transcriptome assembly of four potential Pierce s Disease insect vectors from Arizona vineyards.</title>
        <authorList>
            <person name="Tassone E.E."/>
        </authorList>
    </citation>
    <scope>NUCLEOTIDE SEQUENCE</scope>
</reference>
<accession>A0A1B6JSZ0</accession>
<sequence length="188" mass="21439">PFLLDTPAKRTRRSMSRASDTELLTPTIEKELLESKRRTRRSMSRASDTELLTPTIEKESVELRRKTRRSGAMSDIVLSTPSKHVYAESEASDTSTSSRLNTPRRSTRRQSMTATSNTPGDLIPEEYLTQRRLTRNQHSQLQKSFELSMSDTPRLSRLEDLPEEDSEGDASEIITPVRSSTRNKMSHK</sequence>
<dbReference type="AlphaFoldDB" id="A0A1B6JSZ0"/>
<evidence type="ECO:0000313" key="3">
    <source>
        <dbReference type="EMBL" id="JAT02297.1"/>
    </source>
</evidence>
<feature type="compositionally biased region" description="Polar residues" evidence="1">
    <location>
        <begin position="136"/>
        <end position="153"/>
    </location>
</feature>
<feature type="compositionally biased region" description="Polar residues" evidence="1">
    <location>
        <begin position="177"/>
        <end position="188"/>
    </location>
</feature>
<organism evidence="3">
    <name type="scientific">Homalodisca liturata</name>
    <dbReference type="NCBI Taxonomy" id="320908"/>
    <lineage>
        <taxon>Eukaryota</taxon>
        <taxon>Metazoa</taxon>
        <taxon>Ecdysozoa</taxon>
        <taxon>Arthropoda</taxon>
        <taxon>Hexapoda</taxon>
        <taxon>Insecta</taxon>
        <taxon>Pterygota</taxon>
        <taxon>Neoptera</taxon>
        <taxon>Paraneoptera</taxon>
        <taxon>Hemiptera</taxon>
        <taxon>Auchenorrhyncha</taxon>
        <taxon>Membracoidea</taxon>
        <taxon>Cicadellidae</taxon>
        <taxon>Cicadellinae</taxon>
        <taxon>Proconiini</taxon>
        <taxon>Homalodisca</taxon>
    </lineage>
</organism>
<feature type="compositionally biased region" description="Low complexity" evidence="1">
    <location>
        <begin position="88"/>
        <end position="98"/>
    </location>
</feature>
<name>A0A1B6JSZ0_9HEMI</name>
<feature type="region of interest" description="Disordered" evidence="1">
    <location>
        <begin position="1"/>
        <end position="188"/>
    </location>
</feature>
<proteinExistence type="predicted"/>
<evidence type="ECO:0000313" key="2">
    <source>
        <dbReference type="EMBL" id="JAS89274.1"/>
    </source>
</evidence>
<feature type="non-terminal residue" evidence="3">
    <location>
        <position position="1"/>
    </location>
</feature>
<gene>
    <name evidence="3" type="ORF">g.55043</name>
    <name evidence="2" type="ORF">g.55044</name>
</gene>
<dbReference type="EMBL" id="GECU01018432">
    <property type="protein sequence ID" value="JAS89274.1"/>
    <property type="molecule type" value="Transcribed_RNA"/>
</dbReference>
<protein>
    <submittedName>
        <fullName evidence="3">Uncharacterized protein</fullName>
    </submittedName>
</protein>
<dbReference type="EMBL" id="GECU01005410">
    <property type="protein sequence ID" value="JAT02297.1"/>
    <property type="molecule type" value="Transcribed_RNA"/>
</dbReference>